<comment type="caution">
    <text evidence="2">The sequence shown here is derived from an EMBL/GenBank/DDBJ whole genome shotgun (WGS) entry which is preliminary data.</text>
</comment>
<evidence type="ECO:0000259" key="1">
    <source>
        <dbReference type="Pfam" id="PF03235"/>
    </source>
</evidence>
<proteinExistence type="predicted"/>
<dbReference type="AlphaFoldDB" id="A0A2H3KAZ1"/>
<dbReference type="EMBL" id="PCMW01000080">
    <property type="protein sequence ID" value="PDS22714.1"/>
    <property type="molecule type" value="Genomic_DNA"/>
</dbReference>
<name>A0A2H3KAZ1_9FLAO</name>
<evidence type="ECO:0000313" key="2">
    <source>
        <dbReference type="EMBL" id="PDS22714.1"/>
    </source>
</evidence>
<sequence>MKTTLFNILSNKISDLSISKGIEIPMIQRDYVQGRTNSDSDEIRKQFLENIKETIENSTNVNKNLQLDFIYGYVENESFIPLDGQQRLTTLYLLYWYFALKNDKLEEYKNQFNRFKYQTRQSTSNFLIKLINEFAFEDYKKDGENLTAKIINKKWFFSNWYLDNSITSMISMMDDIESIFKDIDVDFDEFIQSQTLITFNFLNIEQLGLTDDLYIKMNARGKPLTRFENLKAELGKFIKSHSYNKNYSYGLFHSEGKKLVDVETYFITKIDTIWADYFWDKRDLKTNLFDDKLLNVISFIALNNLAAVGRKNFDKIRDDFQKEVFQPSFYQLKKLGLLTEQTIIDFIDFLDILVSEDPVLKSYLEKAHFFDKDKLIKTSVFEKNFRQVYIERLRFYGLVRFLKLVAKNDSYHDELVKFERLLNNLTIAPFYFNDSDDFIKSLNGLNILFGNYKGDIHKAFVASEITGFDSNQITEEKIKILLIDKDESWRELVYKIEKHGYLNNQINFLLTFSEIQNYFNINKNLEWNDLENEIYKDSISKYFSKFVMYFDENGLIEFKNQLFRVTLLSIGDFLVHASNYCFLLSNNDRDVSWKRYFREVFSNRADWQQKAVYLKILFDSTNTKINATDNLKKIAQDFPIHKNDWRFNFIKNPDLIGYRNSYYIRSWDENHDVHLLNQTKFSNRAIELQTLLLHRELEKNNISSKIDFVEQYGRSGIVSVGKKKTKVFYNIGYKREFLVIVHGKDKFYSKNRSEVLKYILENL</sequence>
<accession>A0A2H3KAZ1</accession>
<dbReference type="Proteomes" id="UP000220828">
    <property type="component" value="Unassembled WGS sequence"/>
</dbReference>
<gene>
    <name evidence="2" type="ORF">B0A77_12385</name>
</gene>
<feature type="domain" description="GmrSD restriction endonucleases N-terminal" evidence="1">
    <location>
        <begin position="15"/>
        <end position="234"/>
    </location>
</feature>
<protein>
    <recommendedName>
        <fullName evidence="1">GmrSD restriction endonucleases N-terminal domain-containing protein</fullName>
    </recommendedName>
</protein>
<dbReference type="InterPro" id="IPR004919">
    <property type="entry name" value="GmrSD_N"/>
</dbReference>
<evidence type="ECO:0000313" key="3">
    <source>
        <dbReference type="Proteomes" id="UP000220828"/>
    </source>
</evidence>
<dbReference type="RefSeq" id="WP_097554644.1">
    <property type="nucleotide sequence ID" value="NZ_PCMW01000080.1"/>
</dbReference>
<organism evidence="2 3">
    <name type="scientific">Flavobacterium branchiophilum</name>
    <dbReference type="NCBI Taxonomy" id="55197"/>
    <lineage>
        <taxon>Bacteria</taxon>
        <taxon>Pseudomonadati</taxon>
        <taxon>Bacteroidota</taxon>
        <taxon>Flavobacteriia</taxon>
        <taxon>Flavobacteriales</taxon>
        <taxon>Flavobacteriaceae</taxon>
        <taxon>Flavobacterium</taxon>
    </lineage>
</organism>
<reference evidence="2 3" key="1">
    <citation type="submission" date="2017-09" db="EMBL/GenBank/DDBJ databases">
        <title>Whole genomes of Flavobacteriaceae.</title>
        <authorList>
            <person name="Stine C."/>
            <person name="Li C."/>
            <person name="Tadesse D."/>
        </authorList>
    </citation>
    <scope>NUCLEOTIDE SEQUENCE [LARGE SCALE GENOMIC DNA]</scope>
    <source>
        <strain evidence="2 3">ATCC 35036</strain>
    </source>
</reference>
<dbReference type="Pfam" id="PF03235">
    <property type="entry name" value="GmrSD_N"/>
    <property type="match status" value="1"/>
</dbReference>
<dbReference type="OrthoDB" id="3654724at2"/>